<proteinExistence type="predicted"/>
<protein>
    <submittedName>
        <fullName evidence="2">Uncharacterized protein</fullName>
    </submittedName>
</protein>
<sequence>MKKSKDETEGYRLKENGENRMKRRKNYGMVEEGNGKRDREGEKINDGEKKARKGRQEGLGRRTRKGNGQEG</sequence>
<evidence type="ECO:0000256" key="1">
    <source>
        <dbReference type="SAM" id="MobiDB-lite"/>
    </source>
</evidence>
<evidence type="ECO:0000313" key="3">
    <source>
        <dbReference type="Proteomes" id="UP000078540"/>
    </source>
</evidence>
<keyword evidence="3" id="KW-1185">Reference proteome</keyword>
<accession>A0A151HYX7</accession>
<feature type="region of interest" description="Disordered" evidence="1">
    <location>
        <begin position="1"/>
        <end position="71"/>
    </location>
</feature>
<name>A0A151HYX7_9HYME</name>
<feature type="compositionally biased region" description="Basic and acidic residues" evidence="1">
    <location>
        <begin position="33"/>
        <end position="60"/>
    </location>
</feature>
<reference evidence="2 3" key="1">
    <citation type="submission" date="2015-09" db="EMBL/GenBank/DDBJ databases">
        <title>Atta colombica WGS genome.</title>
        <authorList>
            <person name="Nygaard S."/>
            <person name="Hu H."/>
            <person name="Boomsma J."/>
            <person name="Zhang G."/>
        </authorList>
    </citation>
    <scope>NUCLEOTIDE SEQUENCE [LARGE SCALE GENOMIC DNA]</scope>
    <source>
        <strain evidence="2">Treedump-2</strain>
        <tissue evidence="2">Whole body</tissue>
    </source>
</reference>
<dbReference type="Proteomes" id="UP000078540">
    <property type="component" value="Unassembled WGS sequence"/>
</dbReference>
<gene>
    <name evidence="2" type="ORF">ALC53_12664</name>
</gene>
<evidence type="ECO:0000313" key="2">
    <source>
        <dbReference type="EMBL" id="KYM76915.1"/>
    </source>
</evidence>
<dbReference type="EMBL" id="KQ976715">
    <property type="protein sequence ID" value="KYM76915.1"/>
    <property type="molecule type" value="Genomic_DNA"/>
</dbReference>
<feature type="compositionally biased region" description="Basic and acidic residues" evidence="1">
    <location>
        <begin position="1"/>
        <end position="20"/>
    </location>
</feature>
<dbReference type="AlphaFoldDB" id="A0A151HYX7"/>
<organism evidence="2 3">
    <name type="scientific">Atta colombica</name>
    <dbReference type="NCBI Taxonomy" id="520822"/>
    <lineage>
        <taxon>Eukaryota</taxon>
        <taxon>Metazoa</taxon>
        <taxon>Ecdysozoa</taxon>
        <taxon>Arthropoda</taxon>
        <taxon>Hexapoda</taxon>
        <taxon>Insecta</taxon>
        <taxon>Pterygota</taxon>
        <taxon>Neoptera</taxon>
        <taxon>Endopterygota</taxon>
        <taxon>Hymenoptera</taxon>
        <taxon>Apocrita</taxon>
        <taxon>Aculeata</taxon>
        <taxon>Formicoidea</taxon>
        <taxon>Formicidae</taxon>
        <taxon>Myrmicinae</taxon>
        <taxon>Atta</taxon>
    </lineage>
</organism>